<keyword evidence="1" id="KW-0472">Membrane</keyword>
<feature type="transmembrane region" description="Helical" evidence="1">
    <location>
        <begin position="7"/>
        <end position="28"/>
    </location>
</feature>
<reference evidence="2 3" key="1">
    <citation type="journal article" date="2018" name="Nat. Biotechnol.">
        <title>A standardized bacterial taxonomy based on genome phylogeny substantially revises the tree of life.</title>
        <authorList>
            <person name="Parks D.H."/>
            <person name="Chuvochina M."/>
            <person name="Waite D.W."/>
            <person name="Rinke C."/>
            <person name="Skarshewski A."/>
            <person name="Chaumeil P.A."/>
            <person name="Hugenholtz P."/>
        </authorList>
    </citation>
    <scope>NUCLEOTIDE SEQUENCE [LARGE SCALE GENOMIC DNA]</scope>
    <source>
        <strain evidence="2">UBA10045</strain>
    </source>
</reference>
<comment type="caution">
    <text evidence="2">The sequence shown here is derived from an EMBL/GenBank/DDBJ whole genome shotgun (WGS) entry which is preliminary data.</text>
</comment>
<dbReference type="PANTHER" id="PTHR30093:SF47">
    <property type="entry name" value="TYPE IV PILUS NON-CORE MINOR PILIN PILE"/>
    <property type="match status" value="1"/>
</dbReference>
<dbReference type="AlphaFoldDB" id="A0A3D3G0X0"/>
<dbReference type="Pfam" id="PF07963">
    <property type="entry name" value="N_methyl"/>
    <property type="match status" value="1"/>
</dbReference>
<dbReference type="Gene3D" id="3.30.700.10">
    <property type="entry name" value="Glycoprotein, Type 4 Pilin"/>
    <property type="match status" value="1"/>
</dbReference>
<dbReference type="GO" id="GO:0043683">
    <property type="term" value="P:type IV pilus assembly"/>
    <property type="evidence" value="ECO:0007669"/>
    <property type="project" value="InterPro"/>
</dbReference>
<keyword evidence="1" id="KW-0812">Transmembrane</keyword>
<dbReference type="PANTHER" id="PTHR30093">
    <property type="entry name" value="GENERAL SECRETION PATHWAY PROTEIN G"/>
    <property type="match status" value="1"/>
</dbReference>
<dbReference type="PROSITE" id="PS00409">
    <property type="entry name" value="PROKAR_NTER_METHYL"/>
    <property type="match status" value="1"/>
</dbReference>
<accession>A0A3D3G0X0</accession>
<proteinExistence type="predicted"/>
<protein>
    <submittedName>
        <fullName evidence="2">Pilin</fullName>
    </submittedName>
</protein>
<name>A0A3D3G0X0_ACIRA</name>
<dbReference type="InterPro" id="IPR031982">
    <property type="entry name" value="PilE-like"/>
</dbReference>
<dbReference type="Proteomes" id="UP000262257">
    <property type="component" value="Unassembled WGS sequence"/>
</dbReference>
<dbReference type="EMBL" id="DPXL01000067">
    <property type="protein sequence ID" value="HCM31078.1"/>
    <property type="molecule type" value="Genomic_DNA"/>
</dbReference>
<dbReference type="Pfam" id="PF16732">
    <property type="entry name" value="ComP_DUS"/>
    <property type="match status" value="1"/>
</dbReference>
<evidence type="ECO:0000313" key="2">
    <source>
        <dbReference type="EMBL" id="HCM31078.1"/>
    </source>
</evidence>
<evidence type="ECO:0000313" key="3">
    <source>
        <dbReference type="Proteomes" id="UP000262257"/>
    </source>
</evidence>
<dbReference type="InterPro" id="IPR012902">
    <property type="entry name" value="N_methyl_site"/>
</dbReference>
<evidence type="ECO:0000256" key="1">
    <source>
        <dbReference type="SAM" id="Phobius"/>
    </source>
</evidence>
<dbReference type="SUPFAM" id="SSF54523">
    <property type="entry name" value="Pili subunits"/>
    <property type="match status" value="1"/>
</dbReference>
<organism evidence="2 3">
    <name type="scientific">Acinetobacter radioresistens</name>
    <dbReference type="NCBI Taxonomy" id="40216"/>
    <lineage>
        <taxon>Bacteria</taxon>
        <taxon>Pseudomonadati</taxon>
        <taxon>Pseudomonadota</taxon>
        <taxon>Gammaproteobacteria</taxon>
        <taxon>Moraxellales</taxon>
        <taxon>Moraxellaceae</taxon>
        <taxon>Acinetobacter</taxon>
    </lineage>
</organism>
<dbReference type="NCBIfam" id="TIGR02532">
    <property type="entry name" value="IV_pilin_GFxxxE"/>
    <property type="match status" value="1"/>
</dbReference>
<sequence length="158" mass="17508">MIIKMKGFTLVEMMVVVMMVAIMAAIALPSYQSYVRKSEENSAQQEIQKIMRDLEHQKSRQFNYLGYSLPADPYYLPLGATVTTAKYTIDVRDGDDSTKKLNATAAPTGKNWVIQAKSSDGRRYSFLISSNGLSCKNKTAANISFTTCGTGGEAWKLQ</sequence>
<keyword evidence="1" id="KW-1133">Transmembrane helix</keyword>
<dbReference type="InterPro" id="IPR045584">
    <property type="entry name" value="Pilin-like"/>
</dbReference>
<gene>
    <name evidence="2" type="ORF">DIC32_05305</name>
</gene>